<dbReference type="EMBL" id="MGFD01000063">
    <property type="protein sequence ID" value="OGL96813.1"/>
    <property type="molecule type" value="Genomic_DNA"/>
</dbReference>
<evidence type="ECO:0000313" key="1">
    <source>
        <dbReference type="EMBL" id="OGL96813.1"/>
    </source>
</evidence>
<comment type="caution">
    <text evidence="1">The sequence shown here is derived from an EMBL/GenBank/DDBJ whole genome shotgun (WGS) entry which is preliminary data.</text>
</comment>
<name>A0A1F7W1X4_9BACT</name>
<accession>A0A1F7W1X4</accession>
<reference evidence="1 2" key="1">
    <citation type="journal article" date="2016" name="Nat. Commun.">
        <title>Thousands of microbial genomes shed light on interconnected biogeochemical processes in an aquifer system.</title>
        <authorList>
            <person name="Anantharaman K."/>
            <person name="Brown C.T."/>
            <person name="Hug L.A."/>
            <person name="Sharon I."/>
            <person name="Castelle C.J."/>
            <person name="Probst A.J."/>
            <person name="Thomas B.C."/>
            <person name="Singh A."/>
            <person name="Wilkins M.J."/>
            <person name="Karaoz U."/>
            <person name="Brodie E.L."/>
            <person name="Williams K.H."/>
            <person name="Hubbard S.S."/>
            <person name="Banfield J.F."/>
        </authorList>
    </citation>
    <scope>NUCLEOTIDE SEQUENCE [LARGE SCALE GENOMIC DNA]</scope>
</reference>
<protein>
    <submittedName>
        <fullName evidence="1">Uncharacterized protein</fullName>
    </submittedName>
</protein>
<dbReference type="Proteomes" id="UP000177331">
    <property type="component" value="Unassembled WGS sequence"/>
</dbReference>
<dbReference type="STRING" id="1802421.A2318_04160"/>
<evidence type="ECO:0000313" key="2">
    <source>
        <dbReference type="Proteomes" id="UP000177331"/>
    </source>
</evidence>
<gene>
    <name evidence="1" type="ORF">A2318_04160</name>
</gene>
<organism evidence="1 2">
    <name type="scientific">Candidatus Uhrbacteria bacterium RIFOXYB2_FULL_45_11</name>
    <dbReference type="NCBI Taxonomy" id="1802421"/>
    <lineage>
        <taxon>Bacteria</taxon>
        <taxon>Candidatus Uhriibacteriota</taxon>
    </lineage>
</organism>
<proteinExistence type="predicted"/>
<dbReference type="AlphaFoldDB" id="A0A1F7W1X4"/>
<sequence>MSHPQKALLDEFQYAIHHFVPTLPDEIKAEAQKIHDDLEADKTADEAMIRRVFHDVGVKEYPYRHAYDELIHTKEEGKMNQLVLEHVEDTVKKVIEPHLNAGVHLDELIRSDLLAENLSPEQIYQVVDGIAVAKSKLGEAIKSHVSADTAAYDALLQKWNDHVKMIEGKLAELLDLAKQGDEGQVSEIKGKVQMYKEGFLVTEPDPDLKEIEEEISYWKEAFAEEA</sequence>